<reference evidence="2" key="1">
    <citation type="submission" date="2020-08" db="EMBL/GenBank/DDBJ databases">
        <title>Genome sequencing and assembly of the red palm weevil Rhynchophorus ferrugineus.</title>
        <authorList>
            <person name="Dias G.B."/>
            <person name="Bergman C.M."/>
            <person name="Manee M."/>
        </authorList>
    </citation>
    <scope>NUCLEOTIDE SEQUENCE</scope>
    <source>
        <strain evidence="2">AA-2017</strain>
        <tissue evidence="2">Whole larva</tissue>
    </source>
</reference>
<dbReference type="EMBL" id="JAACXV010014371">
    <property type="protein sequence ID" value="KAF7267889.1"/>
    <property type="molecule type" value="Genomic_DNA"/>
</dbReference>
<keyword evidence="3" id="KW-1185">Reference proteome</keyword>
<dbReference type="AlphaFoldDB" id="A0A834HVF6"/>
<evidence type="ECO:0000256" key="1">
    <source>
        <dbReference type="SAM" id="MobiDB-lite"/>
    </source>
</evidence>
<proteinExistence type="predicted"/>
<comment type="caution">
    <text evidence="2">The sequence shown here is derived from an EMBL/GenBank/DDBJ whole genome shotgun (WGS) entry which is preliminary data.</text>
</comment>
<accession>A0A834HVF6</accession>
<evidence type="ECO:0000313" key="3">
    <source>
        <dbReference type="Proteomes" id="UP000625711"/>
    </source>
</evidence>
<sequence length="141" mass="15869">MEDRVPVAIRSEDVSHHFDKGKREDRRCKNKKEIVSIPSRRTVGKIALRETRNNISWYANNIFSGLSPIIRTKRPNIESKTSLNTRRESRFGDRLIGSGGGGGDGGSEAKKEENEGSERDDVRQRKRERASVESGESGEGR</sequence>
<evidence type="ECO:0000313" key="2">
    <source>
        <dbReference type="EMBL" id="KAF7267889.1"/>
    </source>
</evidence>
<feature type="region of interest" description="Disordered" evidence="1">
    <location>
        <begin position="72"/>
        <end position="141"/>
    </location>
</feature>
<feature type="compositionally biased region" description="Gly residues" evidence="1">
    <location>
        <begin position="97"/>
        <end position="106"/>
    </location>
</feature>
<feature type="compositionally biased region" description="Basic and acidic residues" evidence="1">
    <location>
        <begin position="107"/>
        <end position="123"/>
    </location>
</feature>
<name>A0A834HVF6_RHYFE</name>
<protein>
    <submittedName>
        <fullName evidence="2">Uncharacterized protein</fullName>
    </submittedName>
</protein>
<feature type="region of interest" description="Disordered" evidence="1">
    <location>
        <begin position="1"/>
        <end position="29"/>
    </location>
</feature>
<dbReference type="Proteomes" id="UP000625711">
    <property type="component" value="Unassembled WGS sequence"/>
</dbReference>
<organism evidence="2 3">
    <name type="scientific">Rhynchophorus ferrugineus</name>
    <name type="common">Red palm weevil</name>
    <name type="synonym">Curculio ferrugineus</name>
    <dbReference type="NCBI Taxonomy" id="354439"/>
    <lineage>
        <taxon>Eukaryota</taxon>
        <taxon>Metazoa</taxon>
        <taxon>Ecdysozoa</taxon>
        <taxon>Arthropoda</taxon>
        <taxon>Hexapoda</taxon>
        <taxon>Insecta</taxon>
        <taxon>Pterygota</taxon>
        <taxon>Neoptera</taxon>
        <taxon>Endopterygota</taxon>
        <taxon>Coleoptera</taxon>
        <taxon>Polyphaga</taxon>
        <taxon>Cucujiformia</taxon>
        <taxon>Curculionidae</taxon>
        <taxon>Dryophthorinae</taxon>
        <taxon>Rhynchophorus</taxon>
    </lineage>
</organism>
<gene>
    <name evidence="2" type="ORF">GWI33_018922</name>
</gene>